<dbReference type="RefSeq" id="WP_237023726.1">
    <property type="nucleotide sequence ID" value="NZ_CAJPTR010000005.1"/>
</dbReference>
<evidence type="ECO:0000256" key="3">
    <source>
        <dbReference type="ARBA" id="ARBA00022741"/>
    </source>
</evidence>
<dbReference type="PANTHER" id="PTHR10344">
    <property type="entry name" value="THYMIDYLATE KINASE"/>
    <property type="match status" value="1"/>
</dbReference>
<dbReference type="GO" id="GO:0006235">
    <property type="term" value="P:dTTP biosynthetic process"/>
    <property type="evidence" value="ECO:0007669"/>
    <property type="project" value="TreeGrafter"/>
</dbReference>
<dbReference type="GeneID" id="84895186"/>
<dbReference type="Gene3D" id="3.40.50.300">
    <property type="entry name" value="P-loop containing nucleotide triphosphate hydrolases"/>
    <property type="match status" value="1"/>
</dbReference>
<evidence type="ECO:0000259" key="5">
    <source>
        <dbReference type="Pfam" id="PF02223"/>
    </source>
</evidence>
<keyword evidence="6" id="KW-0418">Kinase</keyword>
<evidence type="ECO:0000256" key="1">
    <source>
        <dbReference type="ARBA" id="ARBA00009776"/>
    </source>
</evidence>
<dbReference type="InterPro" id="IPR039430">
    <property type="entry name" value="Thymidylate_kin-like_dom"/>
</dbReference>
<dbReference type="CDD" id="cd01672">
    <property type="entry name" value="TMPK"/>
    <property type="match status" value="1"/>
</dbReference>
<keyword evidence="6" id="KW-0808">Transferase</keyword>
<dbReference type="PANTHER" id="PTHR10344:SF4">
    <property type="entry name" value="UMP-CMP KINASE 2, MITOCHONDRIAL"/>
    <property type="match status" value="1"/>
</dbReference>
<dbReference type="NCBIfam" id="NF005923">
    <property type="entry name" value="PRK07933.1"/>
    <property type="match status" value="1"/>
</dbReference>
<sequence>MFQNALLVAIEGVDGAGKNTLTSAVACSLETAGVRVSRIAFPRYGTLHADLVSAALHGQMGDLIESAYGMATLFALDRKGALHPGLGLAALTADACEESVNQPHIILMDRWVASNAAYSAARTQQSIDEPGGIVEWVADLEFSRFGLPVPDLTILLDVPVSLARERAAGREAFDASRTRDLYEQDSPLQERTAAAYRALATAQWQGPWLSVTADVNPHVVAETLLSSLSAQ</sequence>
<proteinExistence type="inferred from homology"/>
<evidence type="ECO:0000313" key="6">
    <source>
        <dbReference type="EMBL" id="VHO01302.1"/>
    </source>
</evidence>
<keyword evidence="3" id="KW-0547">Nucleotide-binding</keyword>
<evidence type="ECO:0000313" key="7">
    <source>
        <dbReference type="Proteomes" id="UP000324288"/>
    </source>
</evidence>
<dbReference type="EMBL" id="LR584267">
    <property type="protein sequence ID" value="VHO01302.1"/>
    <property type="molecule type" value="Genomic_DNA"/>
</dbReference>
<keyword evidence="4" id="KW-0067">ATP-binding</keyword>
<evidence type="ECO:0000256" key="4">
    <source>
        <dbReference type="ARBA" id="ARBA00022840"/>
    </source>
</evidence>
<dbReference type="Proteomes" id="UP000324288">
    <property type="component" value="Chromosome"/>
</dbReference>
<dbReference type="GO" id="GO:0005524">
    <property type="term" value="F:ATP binding"/>
    <property type="evidence" value="ECO:0007669"/>
    <property type="project" value="UniProtKB-KW"/>
</dbReference>
<protein>
    <recommendedName>
        <fullName evidence="2">Thymidylate kinase</fullName>
    </recommendedName>
</protein>
<feature type="domain" description="Thymidylate kinase-like" evidence="5">
    <location>
        <begin position="10"/>
        <end position="198"/>
    </location>
</feature>
<organism evidence="6 7">
    <name type="scientific">Lawsonella clevelandensis</name>
    <dbReference type="NCBI Taxonomy" id="1528099"/>
    <lineage>
        <taxon>Bacteria</taxon>
        <taxon>Bacillati</taxon>
        <taxon>Actinomycetota</taxon>
        <taxon>Actinomycetes</taxon>
        <taxon>Mycobacteriales</taxon>
        <taxon>Lawsonellaceae</taxon>
        <taxon>Lawsonella</taxon>
    </lineage>
</organism>
<dbReference type="SUPFAM" id="SSF52540">
    <property type="entry name" value="P-loop containing nucleoside triphosphate hydrolases"/>
    <property type="match status" value="1"/>
</dbReference>
<gene>
    <name evidence="6" type="primary">tmk</name>
    <name evidence="6" type="ORF">LC603019_01283</name>
</gene>
<dbReference type="GO" id="GO:0005829">
    <property type="term" value="C:cytosol"/>
    <property type="evidence" value="ECO:0007669"/>
    <property type="project" value="TreeGrafter"/>
</dbReference>
<dbReference type="GO" id="GO:0004798">
    <property type="term" value="F:dTMP kinase activity"/>
    <property type="evidence" value="ECO:0007669"/>
    <property type="project" value="TreeGrafter"/>
</dbReference>
<dbReference type="Pfam" id="PF02223">
    <property type="entry name" value="Thymidylate_kin"/>
    <property type="match status" value="1"/>
</dbReference>
<dbReference type="GO" id="GO:0006227">
    <property type="term" value="P:dUDP biosynthetic process"/>
    <property type="evidence" value="ECO:0007669"/>
    <property type="project" value="TreeGrafter"/>
</dbReference>
<reference evidence="6 7" key="1">
    <citation type="submission" date="2019-04" db="EMBL/GenBank/DDBJ databases">
        <authorList>
            <person name="Seth-Smith MB H."/>
            <person name="Seth-Smith H."/>
        </authorList>
    </citation>
    <scope>NUCLEOTIDE SEQUENCE [LARGE SCALE GENOMIC DNA]</scope>
    <source>
        <strain evidence="6">USB-603019</strain>
    </source>
</reference>
<comment type="similarity">
    <text evidence="1">Belongs to the thymidylate kinase family.</text>
</comment>
<name>A0A5E3ZZC6_9ACTN</name>
<dbReference type="GO" id="GO:0006233">
    <property type="term" value="P:dTDP biosynthetic process"/>
    <property type="evidence" value="ECO:0007669"/>
    <property type="project" value="TreeGrafter"/>
</dbReference>
<dbReference type="InterPro" id="IPR027417">
    <property type="entry name" value="P-loop_NTPase"/>
</dbReference>
<evidence type="ECO:0000256" key="2">
    <source>
        <dbReference type="ARBA" id="ARBA00017144"/>
    </source>
</evidence>
<dbReference type="AlphaFoldDB" id="A0A5E3ZZC6"/>
<accession>A0A5E3ZZC6</accession>
<keyword evidence="7" id="KW-1185">Reference proteome</keyword>